<reference evidence="19 20" key="1">
    <citation type="submission" date="2013-02" db="EMBL/GenBank/DDBJ databases">
        <title>Genome sequence of Candida maltosa Xu316, a potential industrial strain for xylitol and ethanol production.</title>
        <authorList>
            <person name="Yu J."/>
            <person name="Wang Q."/>
            <person name="Geng X."/>
            <person name="Bao W."/>
            <person name="He P."/>
            <person name="Cai J."/>
        </authorList>
    </citation>
    <scope>NUCLEOTIDE SEQUENCE [LARGE SCALE GENOMIC DNA]</scope>
    <source>
        <strain evidence="20">Xu316</strain>
    </source>
</reference>
<keyword evidence="13" id="KW-0206">Cytoskeleton</keyword>
<dbReference type="HOGENOM" id="CLU_138063_2_0_1"/>
<dbReference type="AlphaFoldDB" id="M3JEW0"/>
<keyword evidence="10" id="KW-0498">Mitosis</keyword>
<keyword evidence="9" id="KW-0493">Microtubule</keyword>
<organism evidence="19 20">
    <name type="scientific">Candida maltosa (strain Xu316)</name>
    <name type="common">Yeast</name>
    <dbReference type="NCBI Taxonomy" id="1245528"/>
    <lineage>
        <taxon>Eukaryota</taxon>
        <taxon>Fungi</taxon>
        <taxon>Dikarya</taxon>
        <taxon>Ascomycota</taxon>
        <taxon>Saccharomycotina</taxon>
        <taxon>Pichiomycetes</taxon>
        <taxon>Debaryomycetaceae</taxon>
        <taxon>Candida/Lodderomyces clade</taxon>
        <taxon>Candida</taxon>
    </lineage>
</organism>
<evidence type="ECO:0000256" key="18">
    <source>
        <dbReference type="SAM" id="MobiDB-lite"/>
    </source>
</evidence>
<evidence type="ECO:0000313" key="20">
    <source>
        <dbReference type="Proteomes" id="UP000011777"/>
    </source>
</evidence>
<comment type="subcellular location">
    <subcellularLocation>
        <location evidence="3">Chromosome</location>
        <location evidence="3">Centromere</location>
        <location evidence="3">Kinetochore</location>
    </subcellularLocation>
    <subcellularLocation>
        <location evidence="2">Cytoplasm</location>
        <location evidence="2">Cytoskeleton</location>
        <location evidence="2">Spindle</location>
    </subcellularLocation>
    <subcellularLocation>
        <location evidence="1">Nucleus</location>
    </subcellularLocation>
</comment>
<evidence type="ECO:0000256" key="12">
    <source>
        <dbReference type="ARBA" id="ARBA00022838"/>
    </source>
</evidence>
<evidence type="ECO:0000256" key="11">
    <source>
        <dbReference type="ARBA" id="ARBA00022829"/>
    </source>
</evidence>
<keyword evidence="8" id="KW-0132">Cell division</keyword>
<evidence type="ECO:0000256" key="7">
    <source>
        <dbReference type="ARBA" id="ARBA00022490"/>
    </source>
</evidence>
<evidence type="ECO:0000256" key="15">
    <source>
        <dbReference type="ARBA" id="ARBA00023306"/>
    </source>
</evidence>
<accession>M3JEW0</accession>
<proteinExistence type="inferred from homology"/>
<dbReference type="GO" id="GO:0051301">
    <property type="term" value="P:cell division"/>
    <property type="evidence" value="ECO:0007669"/>
    <property type="project" value="UniProtKB-KW"/>
</dbReference>
<dbReference type="GO" id="GO:0044732">
    <property type="term" value="C:mitotic spindle pole body"/>
    <property type="evidence" value="ECO:0007669"/>
    <property type="project" value="TreeGrafter"/>
</dbReference>
<sequence>MSKSHTTIQQKIAEKRANLEKLREFKELTDELTDQLENVGSNLETMTNGTTSVGLILATWQNVVQSIALASLKLAQESNTDGEDPLPEPLIRVGVSQSDDQKGDEEDEDEEVDDIEDEEM</sequence>
<feature type="region of interest" description="Disordered" evidence="18">
    <location>
        <begin position="76"/>
        <end position="120"/>
    </location>
</feature>
<keyword evidence="14" id="KW-0539">Nucleus</keyword>
<dbReference type="PANTHER" id="PTHR28036">
    <property type="entry name" value="DASH COMPLEX SUBUNIT DAD2"/>
    <property type="match status" value="1"/>
</dbReference>
<comment type="caution">
    <text evidence="19">The sequence shown here is derived from an EMBL/GenBank/DDBJ whole genome shotgun (WGS) entry which is preliminary data.</text>
</comment>
<dbReference type="Proteomes" id="UP000011777">
    <property type="component" value="Unassembled WGS sequence"/>
</dbReference>
<dbReference type="GO" id="GO:0042729">
    <property type="term" value="C:DASH complex"/>
    <property type="evidence" value="ECO:0007669"/>
    <property type="project" value="InterPro"/>
</dbReference>
<gene>
    <name evidence="19" type="ORF">G210_1198</name>
</gene>
<dbReference type="eggNOG" id="ENOG502SG7I">
    <property type="taxonomic scope" value="Eukaryota"/>
</dbReference>
<evidence type="ECO:0000256" key="2">
    <source>
        <dbReference type="ARBA" id="ARBA00004186"/>
    </source>
</evidence>
<keyword evidence="11" id="KW-0159">Chromosome partition</keyword>
<keyword evidence="6" id="KW-0158">Chromosome</keyword>
<evidence type="ECO:0000256" key="5">
    <source>
        <dbReference type="ARBA" id="ARBA00020260"/>
    </source>
</evidence>
<dbReference type="GO" id="GO:0005874">
    <property type="term" value="C:microtubule"/>
    <property type="evidence" value="ECO:0007669"/>
    <property type="project" value="UniProtKB-KW"/>
</dbReference>
<evidence type="ECO:0000256" key="17">
    <source>
        <dbReference type="ARBA" id="ARBA00030568"/>
    </source>
</evidence>
<dbReference type="EMBL" id="AOGT01000131">
    <property type="protein sequence ID" value="EMG50753.1"/>
    <property type="molecule type" value="Genomic_DNA"/>
</dbReference>
<evidence type="ECO:0000256" key="10">
    <source>
        <dbReference type="ARBA" id="ARBA00022776"/>
    </source>
</evidence>
<name>M3JEW0_CANMX</name>
<evidence type="ECO:0000256" key="8">
    <source>
        <dbReference type="ARBA" id="ARBA00022618"/>
    </source>
</evidence>
<evidence type="ECO:0000256" key="4">
    <source>
        <dbReference type="ARBA" id="ARBA00005501"/>
    </source>
</evidence>
<keyword evidence="16" id="KW-0137">Centromere</keyword>
<dbReference type="STRING" id="1245528.M3JEW0"/>
<evidence type="ECO:0000256" key="6">
    <source>
        <dbReference type="ARBA" id="ARBA00022454"/>
    </source>
</evidence>
<dbReference type="GO" id="GO:1990023">
    <property type="term" value="C:mitotic spindle midzone"/>
    <property type="evidence" value="ECO:0007669"/>
    <property type="project" value="TreeGrafter"/>
</dbReference>
<dbReference type="OrthoDB" id="3230169at2759"/>
<keyword evidence="20" id="KW-1185">Reference proteome</keyword>
<evidence type="ECO:0000256" key="14">
    <source>
        <dbReference type="ARBA" id="ARBA00023242"/>
    </source>
</evidence>
<evidence type="ECO:0000256" key="1">
    <source>
        <dbReference type="ARBA" id="ARBA00004123"/>
    </source>
</evidence>
<evidence type="ECO:0000256" key="3">
    <source>
        <dbReference type="ARBA" id="ARBA00004629"/>
    </source>
</evidence>
<evidence type="ECO:0000313" key="19">
    <source>
        <dbReference type="EMBL" id="EMG50753.1"/>
    </source>
</evidence>
<protein>
    <recommendedName>
        <fullName evidence="5">DASH complex subunit DAD2</fullName>
    </recommendedName>
    <alternativeName>
        <fullName evidence="17">Outer kinetochore protein DAD2</fullName>
    </alternativeName>
</protein>
<evidence type="ECO:0000256" key="16">
    <source>
        <dbReference type="ARBA" id="ARBA00023328"/>
    </source>
</evidence>
<keyword evidence="15" id="KW-0131">Cell cycle</keyword>
<dbReference type="PANTHER" id="PTHR28036:SF1">
    <property type="entry name" value="DASH COMPLEX SUBUNIT DAD2"/>
    <property type="match status" value="1"/>
</dbReference>
<dbReference type="GO" id="GO:0008608">
    <property type="term" value="P:attachment of spindle microtubules to kinetochore"/>
    <property type="evidence" value="ECO:0007669"/>
    <property type="project" value="TreeGrafter"/>
</dbReference>
<evidence type="ECO:0000256" key="9">
    <source>
        <dbReference type="ARBA" id="ARBA00022701"/>
    </source>
</evidence>
<dbReference type="Pfam" id="PF08654">
    <property type="entry name" value="DASH_Dad2"/>
    <property type="match status" value="1"/>
</dbReference>
<comment type="similarity">
    <text evidence="4">Belongs to the DASH complex DAD2 family.</text>
</comment>
<feature type="compositionally biased region" description="Acidic residues" evidence="18">
    <location>
        <begin position="102"/>
        <end position="120"/>
    </location>
</feature>
<dbReference type="OMA" id="QAINMAS"/>
<keyword evidence="12" id="KW-0995">Kinetochore</keyword>
<dbReference type="GO" id="GO:0000278">
    <property type="term" value="P:mitotic cell cycle"/>
    <property type="evidence" value="ECO:0007669"/>
    <property type="project" value="InterPro"/>
</dbReference>
<evidence type="ECO:0000256" key="13">
    <source>
        <dbReference type="ARBA" id="ARBA00023212"/>
    </source>
</evidence>
<dbReference type="InterPro" id="IPR013963">
    <property type="entry name" value="DASH_Dad2"/>
</dbReference>
<keyword evidence="7" id="KW-0963">Cytoplasm</keyword>